<comment type="subcellular location">
    <subcellularLocation>
        <location evidence="6">Cytoplasm</location>
    </subcellularLocation>
</comment>
<dbReference type="Proteomes" id="UP000237947">
    <property type="component" value="Chromosome"/>
</dbReference>
<gene>
    <name evidence="10" type="ORF">C5Q98_02085</name>
</gene>
<proteinExistence type="inferred from homology"/>
<dbReference type="Gene3D" id="3.30.70.980">
    <property type="match status" value="2"/>
</dbReference>
<evidence type="ECO:0000256" key="3">
    <source>
        <dbReference type="ARBA" id="ARBA00023015"/>
    </source>
</evidence>
<protein>
    <recommendedName>
        <fullName evidence="6">Probable transcriptional regulatory protein C5Q98_02085</fullName>
    </recommendedName>
</protein>
<dbReference type="Gene3D" id="1.10.10.200">
    <property type="match status" value="1"/>
</dbReference>
<dbReference type="NCBIfam" id="TIGR01033">
    <property type="entry name" value="YebC/PmpR family DNA-binding transcriptional regulator"/>
    <property type="match status" value="1"/>
</dbReference>
<dbReference type="PANTHER" id="PTHR12532">
    <property type="entry name" value="TRANSLATIONAL ACTIVATOR OF CYTOCHROME C OXIDASE 1"/>
    <property type="match status" value="1"/>
</dbReference>
<dbReference type="OrthoDB" id="9781053at2"/>
<accession>A0A2S0KM31</accession>
<dbReference type="NCBIfam" id="NF001030">
    <property type="entry name" value="PRK00110.1"/>
    <property type="match status" value="1"/>
</dbReference>
<evidence type="ECO:0000313" key="11">
    <source>
        <dbReference type="Proteomes" id="UP000237947"/>
    </source>
</evidence>
<dbReference type="PANTHER" id="PTHR12532:SF6">
    <property type="entry name" value="TRANSCRIPTIONAL REGULATORY PROTEIN YEBC-RELATED"/>
    <property type="match status" value="1"/>
</dbReference>
<evidence type="ECO:0000259" key="8">
    <source>
        <dbReference type="Pfam" id="PF01709"/>
    </source>
</evidence>
<evidence type="ECO:0000313" key="10">
    <source>
        <dbReference type="EMBL" id="AVM42093.1"/>
    </source>
</evidence>
<evidence type="ECO:0000259" key="9">
    <source>
        <dbReference type="Pfam" id="PF20772"/>
    </source>
</evidence>
<reference evidence="11" key="1">
    <citation type="submission" date="2018-02" db="EMBL/GenBank/DDBJ databases">
        <authorList>
            <person name="Holder M.E."/>
            <person name="Ajami N.J."/>
            <person name="Petrosino J.F."/>
        </authorList>
    </citation>
    <scope>NUCLEOTIDE SEQUENCE [LARGE SCALE GENOMIC DNA]</scope>
    <source>
        <strain evidence="11">CCUG 47711</strain>
    </source>
</reference>
<dbReference type="EMBL" id="CP027226">
    <property type="protein sequence ID" value="AVM42093.1"/>
    <property type="molecule type" value="Genomic_DNA"/>
</dbReference>
<dbReference type="HAMAP" id="MF_00693">
    <property type="entry name" value="Transcrip_reg_TACO1"/>
    <property type="match status" value="1"/>
</dbReference>
<keyword evidence="2 6" id="KW-0963">Cytoplasm</keyword>
<dbReference type="GO" id="GO:0006355">
    <property type="term" value="P:regulation of DNA-templated transcription"/>
    <property type="evidence" value="ECO:0007669"/>
    <property type="project" value="UniProtKB-UniRule"/>
</dbReference>
<dbReference type="KEGG" id="fsa:C5Q98_02085"/>
<dbReference type="SUPFAM" id="SSF75625">
    <property type="entry name" value="YebC-like"/>
    <property type="match status" value="1"/>
</dbReference>
<dbReference type="FunFam" id="1.10.10.200:FF:000002">
    <property type="entry name" value="Probable transcriptional regulatory protein CLM62_37755"/>
    <property type="match status" value="1"/>
</dbReference>
<evidence type="ECO:0000256" key="1">
    <source>
        <dbReference type="ARBA" id="ARBA00008724"/>
    </source>
</evidence>
<feature type="region of interest" description="Disordered" evidence="7">
    <location>
        <begin position="1"/>
        <end position="23"/>
    </location>
</feature>
<evidence type="ECO:0000256" key="6">
    <source>
        <dbReference type="HAMAP-Rule" id="MF_00693"/>
    </source>
</evidence>
<dbReference type="RefSeq" id="WP_106012079.1">
    <property type="nucleotide sequence ID" value="NZ_CP027226.1"/>
</dbReference>
<evidence type="ECO:0000256" key="4">
    <source>
        <dbReference type="ARBA" id="ARBA00023125"/>
    </source>
</evidence>
<name>A0A2S0KM31_9FIRM</name>
<dbReference type="InterPro" id="IPR029072">
    <property type="entry name" value="YebC-like"/>
</dbReference>
<dbReference type="InterPro" id="IPR002876">
    <property type="entry name" value="Transcrip_reg_TACO1-like"/>
</dbReference>
<dbReference type="InterPro" id="IPR026564">
    <property type="entry name" value="Transcrip_reg_TACO1-like_dom3"/>
</dbReference>
<dbReference type="InterPro" id="IPR017856">
    <property type="entry name" value="Integrase-like_N"/>
</dbReference>
<dbReference type="Pfam" id="PF20772">
    <property type="entry name" value="TACO1_YebC_N"/>
    <property type="match status" value="1"/>
</dbReference>
<keyword evidence="5 6" id="KW-0804">Transcription</keyword>
<comment type="similarity">
    <text evidence="1 6">Belongs to the TACO1 family.</text>
</comment>
<feature type="domain" description="TACO1/YebC-like N-terminal" evidence="9">
    <location>
        <begin position="5"/>
        <end position="75"/>
    </location>
</feature>
<dbReference type="GO" id="GO:0003677">
    <property type="term" value="F:DNA binding"/>
    <property type="evidence" value="ECO:0007669"/>
    <property type="project" value="UniProtKB-UniRule"/>
</dbReference>
<dbReference type="GO" id="GO:0005829">
    <property type="term" value="C:cytosol"/>
    <property type="evidence" value="ECO:0007669"/>
    <property type="project" value="TreeGrafter"/>
</dbReference>
<dbReference type="InterPro" id="IPR049083">
    <property type="entry name" value="TACO1_YebC_N"/>
</dbReference>
<dbReference type="InterPro" id="IPR048300">
    <property type="entry name" value="TACO1_YebC-like_2nd/3rd_dom"/>
</dbReference>
<dbReference type="NCBIfam" id="NF009044">
    <property type="entry name" value="PRK12378.1"/>
    <property type="match status" value="1"/>
</dbReference>
<evidence type="ECO:0000256" key="2">
    <source>
        <dbReference type="ARBA" id="ARBA00022490"/>
    </source>
</evidence>
<keyword evidence="3 6" id="KW-0805">Transcription regulation</keyword>
<dbReference type="AlphaFoldDB" id="A0A2S0KM31"/>
<organism evidence="10 11">
    <name type="scientific">Fastidiosipila sanguinis</name>
    <dbReference type="NCBI Taxonomy" id="236753"/>
    <lineage>
        <taxon>Bacteria</taxon>
        <taxon>Bacillati</taxon>
        <taxon>Bacillota</taxon>
        <taxon>Clostridia</taxon>
        <taxon>Eubacteriales</taxon>
        <taxon>Oscillospiraceae</taxon>
        <taxon>Fastidiosipila</taxon>
    </lineage>
</organism>
<sequence length="242" mass="26907">MAGHSKWNNIKRRKGAQDAKKGKIFTKMGREIQVAVKEGGANPDQNKRLADAIEKAKSYNMPNDSIKRSIKRASDSNNTEDFEAITYEGYGPNGVAVIVNALTDNRNRTAGNIRHIFSKHNGNLGQNGSVSFLFEEKGEIYIETENLDDEELMMLALEAGAEDIKKIDEAYLVVTSPESYADVKSTLADSDLEIVESSVGPVAMTTVDLDEADAEIMQKLIDDLEDDDDVQEVYHNWEQDDE</sequence>
<dbReference type="Pfam" id="PF01709">
    <property type="entry name" value="Transcrip_reg"/>
    <property type="match status" value="1"/>
</dbReference>
<feature type="domain" description="TACO1/YebC-like second and third" evidence="8">
    <location>
        <begin position="82"/>
        <end position="237"/>
    </location>
</feature>
<evidence type="ECO:0000256" key="7">
    <source>
        <dbReference type="SAM" id="MobiDB-lite"/>
    </source>
</evidence>
<evidence type="ECO:0000256" key="5">
    <source>
        <dbReference type="ARBA" id="ARBA00023163"/>
    </source>
</evidence>
<keyword evidence="4 6" id="KW-0238">DNA-binding</keyword>
<keyword evidence="11" id="KW-1185">Reference proteome</keyword>